<evidence type="ECO:0000256" key="1">
    <source>
        <dbReference type="SAM" id="Phobius"/>
    </source>
</evidence>
<proteinExistence type="predicted"/>
<keyword evidence="1" id="KW-0812">Transmembrane</keyword>
<dbReference type="AlphaFoldDB" id="A0A2T3B397"/>
<sequence>MPIGSVSPSRMESRPSDLSSHKLYLSLIIHIFSPISPPLLDSLLYRVSYKIKSLVFLLLCLSTLFSCLLQAR</sequence>
<evidence type="ECO:0000313" key="2">
    <source>
        <dbReference type="EMBL" id="PSS20103.1"/>
    </source>
</evidence>
<accession>A0A2T3B397</accession>
<dbReference type="GeneID" id="36572879"/>
<protein>
    <submittedName>
        <fullName evidence="2">Uncharacterized protein</fullName>
    </submittedName>
</protein>
<dbReference type="EMBL" id="KZ679010">
    <property type="protein sequence ID" value="PSS20103.1"/>
    <property type="molecule type" value="Genomic_DNA"/>
</dbReference>
<dbReference type="RefSeq" id="XP_024721373.1">
    <property type="nucleotide sequence ID" value="XM_024864798.1"/>
</dbReference>
<evidence type="ECO:0000313" key="3">
    <source>
        <dbReference type="Proteomes" id="UP000241818"/>
    </source>
</evidence>
<keyword evidence="3" id="KW-1185">Reference proteome</keyword>
<keyword evidence="1" id="KW-0472">Membrane</keyword>
<name>A0A2T3B397_AMORE</name>
<keyword evidence="1" id="KW-1133">Transmembrane helix</keyword>
<gene>
    <name evidence="2" type="ORF">M430DRAFT_229434</name>
</gene>
<feature type="transmembrane region" description="Helical" evidence="1">
    <location>
        <begin position="51"/>
        <end position="69"/>
    </location>
</feature>
<reference evidence="2 3" key="1">
    <citation type="journal article" date="2018" name="New Phytol.">
        <title>Comparative genomics and transcriptomics depict ericoid mycorrhizal fungi as versatile saprotrophs and plant mutualists.</title>
        <authorList>
            <person name="Martino E."/>
            <person name="Morin E."/>
            <person name="Grelet G.A."/>
            <person name="Kuo A."/>
            <person name="Kohler A."/>
            <person name="Daghino S."/>
            <person name="Barry K.W."/>
            <person name="Cichocki N."/>
            <person name="Clum A."/>
            <person name="Dockter R.B."/>
            <person name="Hainaut M."/>
            <person name="Kuo R.C."/>
            <person name="LaButti K."/>
            <person name="Lindahl B.D."/>
            <person name="Lindquist E.A."/>
            <person name="Lipzen A."/>
            <person name="Khouja H.R."/>
            <person name="Magnuson J."/>
            <person name="Murat C."/>
            <person name="Ohm R.A."/>
            <person name="Singer S.W."/>
            <person name="Spatafora J.W."/>
            <person name="Wang M."/>
            <person name="Veneault-Fourrey C."/>
            <person name="Henrissat B."/>
            <person name="Grigoriev I.V."/>
            <person name="Martin F.M."/>
            <person name="Perotto S."/>
        </authorList>
    </citation>
    <scope>NUCLEOTIDE SEQUENCE [LARGE SCALE GENOMIC DNA]</scope>
    <source>
        <strain evidence="2 3">ATCC 22711</strain>
    </source>
</reference>
<organism evidence="2 3">
    <name type="scientific">Amorphotheca resinae ATCC 22711</name>
    <dbReference type="NCBI Taxonomy" id="857342"/>
    <lineage>
        <taxon>Eukaryota</taxon>
        <taxon>Fungi</taxon>
        <taxon>Dikarya</taxon>
        <taxon>Ascomycota</taxon>
        <taxon>Pezizomycotina</taxon>
        <taxon>Leotiomycetes</taxon>
        <taxon>Helotiales</taxon>
        <taxon>Amorphothecaceae</taxon>
        <taxon>Amorphotheca</taxon>
    </lineage>
</organism>
<dbReference type="Proteomes" id="UP000241818">
    <property type="component" value="Unassembled WGS sequence"/>
</dbReference>
<dbReference type="InParanoid" id="A0A2T3B397"/>